<gene>
    <name evidence="2" type="ORF">BSTOLATCC_MIC55596</name>
</gene>
<feature type="region of interest" description="Disordered" evidence="1">
    <location>
        <begin position="1"/>
        <end position="44"/>
    </location>
</feature>
<reference evidence="2" key="1">
    <citation type="submission" date="2021-09" db="EMBL/GenBank/DDBJ databases">
        <authorList>
            <consortium name="AG Swart"/>
            <person name="Singh M."/>
            <person name="Singh A."/>
            <person name="Seah K."/>
            <person name="Emmerich C."/>
        </authorList>
    </citation>
    <scope>NUCLEOTIDE SEQUENCE</scope>
    <source>
        <strain evidence="2">ATCC30299</strain>
    </source>
</reference>
<dbReference type="EMBL" id="CAJZBQ010000054">
    <property type="protein sequence ID" value="CAG9332142.1"/>
    <property type="molecule type" value="Genomic_DNA"/>
</dbReference>
<dbReference type="AlphaFoldDB" id="A0AAU9K336"/>
<keyword evidence="3" id="KW-1185">Reference proteome</keyword>
<protein>
    <submittedName>
        <fullName evidence="2">Uncharacterized protein</fullName>
    </submittedName>
</protein>
<dbReference type="Proteomes" id="UP001162131">
    <property type="component" value="Unassembled WGS sequence"/>
</dbReference>
<sequence>MSDSLKRKSHEKYSESRKRFKGALETLEDKKVEPNRPKRRNTSERIIKSGKPSQIFNSIIDGKCSLSPIINLKRHKKLLSNQNRPPDEIQSQNPKSNIELADAFKKISKIPDTKILIIEEEASIDIIPKYTSQENVILYEEEIMEENKILLTPNLIERSNSPVRAFDDSCCTPVSFVKVPSSCKRKKVIKHKSKIEEEIIKFNNKL</sequence>
<feature type="compositionally biased region" description="Basic and acidic residues" evidence="1">
    <location>
        <begin position="27"/>
        <end position="44"/>
    </location>
</feature>
<proteinExistence type="predicted"/>
<organism evidence="2 3">
    <name type="scientific">Blepharisma stoltei</name>
    <dbReference type="NCBI Taxonomy" id="1481888"/>
    <lineage>
        <taxon>Eukaryota</taxon>
        <taxon>Sar</taxon>
        <taxon>Alveolata</taxon>
        <taxon>Ciliophora</taxon>
        <taxon>Postciliodesmatophora</taxon>
        <taxon>Heterotrichea</taxon>
        <taxon>Heterotrichida</taxon>
        <taxon>Blepharismidae</taxon>
        <taxon>Blepharisma</taxon>
    </lineage>
</organism>
<evidence type="ECO:0000313" key="2">
    <source>
        <dbReference type="EMBL" id="CAG9332142.1"/>
    </source>
</evidence>
<accession>A0AAU9K336</accession>
<comment type="caution">
    <text evidence="2">The sequence shown here is derived from an EMBL/GenBank/DDBJ whole genome shotgun (WGS) entry which is preliminary data.</text>
</comment>
<feature type="compositionally biased region" description="Basic and acidic residues" evidence="1">
    <location>
        <begin position="1"/>
        <end position="17"/>
    </location>
</feature>
<evidence type="ECO:0000313" key="3">
    <source>
        <dbReference type="Proteomes" id="UP001162131"/>
    </source>
</evidence>
<name>A0AAU9K336_9CILI</name>
<evidence type="ECO:0000256" key="1">
    <source>
        <dbReference type="SAM" id="MobiDB-lite"/>
    </source>
</evidence>